<feature type="transmembrane region" description="Helical" evidence="2">
    <location>
        <begin position="183"/>
        <end position="202"/>
    </location>
</feature>
<protein>
    <recommendedName>
        <fullName evidence="5">LPXTG cell wall anchor domain-containing protein</fullName>
    </recommendedName>
</protein>
<keyword evidence="4" id="KW-1185">Reference proteome</keyword>
<feature type="region of interest" description="Disordered" evidence="1">
    <location>
        <begin position="1"/>
        <end position="39"/>
    </location>
</feature>
<reference evidence="3 4" key="1">
    <citation type="submission" date="2023-07" db="EMBL/GenBank/DDBJ databases">
        <title>Novel species of Thermanaerothrix with wide hydrolytic capabilities.</title>
        <authorList>
            <person name="Zayulina K.S."/>
            <person name="Podosokorskaya O.A."/>
            <person name="Elcheninov A.G."/>
        </authorList>
    </citation>
    <scope>NUCLEOTIDE SEQUENCE [LARGE SCALE GENOMIC DNA]</scope>
    <source>
        <strain evidence="3 4">4228-RoL</strain>
    </source>
</reference>
<dbReference type="EMBL" id="JAUHMF010000002">
    <property type="protein sequence ID" value="MDT8899317.1"/>
    <property type="molecule type" value="Genomic_DNA"/>
</dbReference>
<name>A0ABU3NR58_9CHLR</name>
<evidence type="ECO:0008006" key="5">
    <source>
        <dbReference type="Google" id="ProtNLM"/>
    </source>
</evidence>
<dbReference type="CDD" id="cd12087">
    <property type="entry name" value="TM_EGFR-like"/>
    <property type="match status" value="1"/>
</dbReference>
<evidence type="ECO:0000313" key="3">
    <source>
        <dbReference type="EMBL" id="MDT8899317.1"/>
    </source>
</evidence>
<gene>
    <name evidence="3" type="ORF">QYE77_13710</name>
</gene>
<evidence type="ECO:0000256" key="1">
    <source>
        <dbReference type="SAM" id="MobiDB-lite"/>
    </source>
</evidence>
<keyword evidence="2" id="KW-1133">Transmembrane helix</keyword>
<keyword evidence="2" id="KW-0472">Membrane</keyword>
<sequence length="211" mass="22202">MDFRSDFEDEEQGYNQGSSNTENSFEEPPAEEEPEGGSRGPNRNFIIAAAVIGGIFVLAVIGLIVFALISANQNRARLQEQAAQINAQNTLTAMYATQTVQAFTLQQTLLAQPTPTTAATPVIIVPTATPVPTNTLSPENMARTATVAAFLTQVAQAATGTPQAVGPTPTSTALPTTGFADEVGLPGLLGLAALFIIVIAITRRLRFSTTR</sequence>
<keyword evidence="2" id="KW-0812">Transmembrane</keyword>
<feature type="transmembrane region" description="Helical" evidence="2">
    <location>
        <begin position="45"/>
        <end position="69"/>
    </location>
</feature>
<organism evidence="3 4">
    <name type="scientific">Thermanaerothrix solaris</name>
    <dbReference type="NCBI Taxonomy" id="3058434"/>
    <lineage>
        <taxon>Bacteria</taxon>
        <taxon>Bacillati</taxon>
        <taxon>Chloroflexota</taxon>
        <taxon>Anaerolineae</taxon>
        <taxon>Anaerolineales</taxon>
        <taxon>Anaerolineaceae</taxon>
        <taxon>Thermanaerothrix</taxon>
    </lineage>
</organism>
<dbReference type="Proteomes" id="UP001254165">
    <property type="component" value="Unassembled WGS sequence"/>
</dbReference>
<evidence type="ECO:0000256" key="2">
    <source>
        <dbReference type="SAM" id="Phobius"/>
    </source>
</evidence>
<feature type="compositionally biased region" description="Acidic residues" evidence="1">
    <location>
        <begin position="24"/>
        <end position="35"/>
    </location>
</feature>
<evidence type="ECO:0000313" key="4">
    <source>
        <dbReference type="Proteomes" id="UP001254165"/>
    </source>
</evidence>
<proteinExistence type="predicted"/>
<comment type="caution">
    <text evidence="3">The sequence shown here is derived from an EMBL/GenBank/DDBJ whole genome shotgun (WGS) entry which is preliminary data.</text>
</comment>
<feature type="compositionally biased region" description="Polar residues" evidence="1">
    <location>
        <begin position="13"/>
        <end position="23"/>
    </location>
</feature>
<dbReference type="RefSeq" id="WP_315626003.1">
    <property type="nucleotide sequence ID" value="NZ_JAUHMF010000002.1"/>
</dbReference>
<accession>A0ABU3NR58</accession>